<evidence type="ECO:0000313" key="3">
    <source>
        <dbReference type="Proteomes" id="UP001321492"/>
    </source>
</evidence>
<comment type="caution">
    <text evidence="2">The sequence shown here is derived from an EMBL/GenBank/DDBJ whole genome shotgun (WGS) entry which is preliminary data.</text>
</comment>
<dbReference type="RefSeq" id="WP_283740205.1">
    <property type="nucleotide sequence ID" value="NZ_JASJEV010000004.1"/>
</dbReference>
<sequence length="396" mass="41107">MTSSIVIGPSRTAVLLNYAFRPFFLAAGLSAVALVGLWLAAWVGGADLPLPPSLWHAHEMLYGFAGAAIAGFLLTAVPNWTGCARLRGLPLAGLAGLWLAGRLALAPGSIVPPEVAALVDVAFLPALGVVLAVPLLRAGAWRNIAFLLLLGVLTLANAAVHLDRLGWAVGVGMTGIGLALDVVLLLVVVIGGRIVPAFTRNVLPPARADLWPISHPILERLAILSVVAMALGELVAPAALATGALAAFAAAVHGLRLALWKGWSAAGRPILWILHVGYLWVPVALGLKAVWLLSGAPWAAAWQHALTVGAFGTMILAVMSRASLGHSGRPLAVSRATVAAYLLVMVAAAARVTAPLAGTWYRETICLAGFAWVAGFLLFLAVYVPILLAPRVDGRE</sequence>
<feature type="transmembrane region" description="Helical" evidence="1">
    <location>
        <begin position="116"/>
        <end position="136"/>
    </location>
</feature>
<dbReference type="EMBL" id="JASJEV010000004">
    <property type="protein sequence ID" value="MDJ1158207.1"/>
    <property type="molecule type" value="Genomic_DNA"/>
</dbReference>
<feature type="transmembrane region" description="Helical" evidence="1">
    <location>
        <begin position="299"/>
        <end position="319"/>
    </location>
</feature>
<dbReference type="InterPro" id="IPR010266">
    <property type="entry name" value="NnrS"/>
</dbReference>
<organism evidence="2 3">
    <name type="scientific">Chelatococcus albus</name>
    <dbReference type="NCBI Taxonomy" id="3047466"/>
    <lineage>
        <taxon>Bacteria</taxon>
        <taxon>Pseudomonadati</taxon>
        <taxon>Pseudomonadota</taxon>
        <taxon>Alphaproteobacteria</taxon>
        <taxon>Hyphomicrobiales</taxon>
        <taxon>Chelatococcaceae</taxon>
        <taxon>Chelatococcus</taxon>
    </lineage>
</organism>
<dbReference type="Proteomes" id="UP001321492">
    <property type="component" value="Unassembled WGS sequence"/>
</dbReference>
<feature type="transmembrane region" description="Helical" evidence="1">
    <location>
        <begin position="60"/>
        <end position="77"/>
    </location>
</feature>
<evidence type="ECO:0000256" key="1">
    <source>
        <dbReference type="SAM" id="Phobius"/>
    </source>
</evidence>
<keyword evidence="1" id="KW-0812">Transmembrane</keyword>
<feature type="transmembrane region" description="Helical" evidence="1">
    <location>
        <begin position="210"/>
        <end position="232"/>
    </location>
</feature>
<proteinExistence type="predicted"/>
<reference evidence="2 3" key="1">
    <citation type="submission" date="2023-05" db="EMBL/GenBank/DDBJ databases">
        <title>Chelatococcus sp. nov., a moderately thermophilic bacterium isolated from hot spring microbial mat.</title>
        <authorList>
            <person name="Hu C.-J."/>
            <person name="Li W.-J."/>
        </authorList>
    </citation>
    <scope>NUCLEOTIDE SEQUENCE [LARGE SCALE GENOMIC DNA]</scope>
    <source>
        <strain evidence="2 3">SYSU G07232</strain>
    </source>
</reference>
<name>A0ABT7AFP6_9HYPH</name>
<keyword evidence="1" id="KW-0472">Membrane</keyword>
<feature type="transmembrane region" description="Helical" evidence="1">
    <location>
        <begin position="271"/>
        <end position="293"/>
    </location>
</feature>
<gene>
    <name evidence="2" type="ORF">QNA08_08170</name>
</gene>
<accession>A0ABT7AFP6</accession>
<protein>
    <submittedName>
        <fullName evidence="2">NnrS family protein</fullName>
    </submittedName>
</protein>
<feature type="transmembrane region" description="Helical" evidence="1">
    <location>
        <begin position="166"/>
        <end position="190"/>
    </location>
</feature>
<keyword evidence="1" id="KW-1133">Transmembrane helix</keyword>
<dbReference type="Pfam" id="PF05940">
    <property type="entry name" value="NnrS"/>
    <property type="match status" value="1"/>
</dbReference>
<feature type="transmembrane region" description="Helical" evidence="1">
    <location>
        <begin position="89"/>
        <end position="110"/>
    </location>
</feature>
<feature type="transmembrane region" description="Helical" evidence="1">
    <location>
        <begin position="331"/>
        <end position="350"/>
    </location>
</feature>
<feature type="transmembrane region" description="Helical" evidence="1">
    <location>
        <begin position="238"/>
        <end position="259"/>
    </location>
</feature>
<feature type="transmembrane region" description="Helical" evidence="1">
    <location>
        <begin position="143"/>
        <end position="160"/>
    </location>
</feature>
<keyword evidence="3" id="KW-1185">Reference proteome</keyword>
<evidence type="ECO:0000313" key="2">
    <source>
        <dbReference type="EMBL" id="MDJ1158207.1"/>
    </source>
</evidence>
<feature type="transmembrane region" description="Helical" evidence="1">
    <location>
        <begin position="370"/>
        <end position="389"/>
    </location>
</feature>
<feature type="transmembrane region" description="Helical" evidence="1">
    <location>
        <begin position="20"/>
        <end position="40"/>
    </location>
</feature>